<organism evidence="2 3">
    <name type="scientific">Meinhardsimonia xiamenensis</name>
    <dbReference type="NCBI Taxonomy" id="990712"/>
    <lineage>
        <taxon>Bacteria</taxon>
        <taxon>Pseudomonadati</taxon>
        <taxon>Pseudomonadota</taxon>
        <taxon>Alphaproteobacteria</taxon>
        <taxon>Rhodobacterales</taxon>
        <taxon>Paracoccaceae</taxon>
        <taxon>Meinhardsimonia</taxon>
    </lineage>
</organism>
<dbReference type="EMBL" id="FNFV01000005">
    <property type="protein sequence ID" value="SDK87441.1"/>
    <property type="molecule type" value="Genomic_DNA"/>
</dbReference>
<gene>
    <name evidence="2" type="ORF">SAMN05216257_105177</name>
</gene>
<proteinExistence type="predicted"/>
<protein>
    <submittedName>
        <fullName evidence="2">Uncharacterized protein</fullName>
    </submittedName>
</protein>
<accession>A0A1G9FG70</accession>
<feature type="region of interest" description="Disordered" evidence="1">
    <location>
        <begin position="44"/>
        <end position="102"/>
    </location>
</feature>
<keyword evidence="3" id="KW-1185">Reference proteome</keyword>
<evidence type="ECO:0000313" key="2">
    <source>
        <dbReference type="EMBL" id="SDK87441.1"/>
    </source>
</evidence>
<reference evidence="3" key="1">
    <citation type="submission" date="2016-10" db="EMBL/GenBank/DDBJ databases">
        <authorList>
            <person name="Varghese N."/>
            <person name="Submissions S."/>
        </authorList>
    </citation>
    <scope>NUCLEOTIDE SEQUENCE [LARGE SCALE GENOMIC DNA]</scope>
    <source>
        <strain evidence="3">CGMCC 1.10789</strain>
    </source>
</reference>
<evidence type="ECO:0000313" key="3">
    <source>
        <dbReference type="Proteomes" id="UP000199328"/>
    </source>
</evidence>
<feature type="compositionally biased region" description="Basic residues" evidence="1">
    <location>
        <begin position="90"/>
        <end position="101"/>
    </location>
</feature>
<sequence>MHRATKIATCSYCGTRAALVLSGEGVRHELSCAACGAPLHELKAMPRPAAPPEDAPRRDKSCGAPRRARASTGDGASAPKRANPGYRPQPARRRKPRKGAFRRIWEKVADGVEDLFDDIFD</sequence>
<dbReference type="STRING" id="990712.SAMN05216257_105177"/>
<dbReference type="Proteomes" id="UP000199328">
    <property type="component" value="Unassembled WGS sequence"/>
</dbReference>
<evidence type="ECO:0000256" key="1">
    <source>
        <dbReference type="SAM" id="MobiDB-lite"/>
    </source>
</evidence>
<dbReference type="OrthoDB" id="7868311at2"/>
<dbReference type="RefSeq" id="WP_092500763.1">
    <property type="nucleotide sequence ID" value="NZ_FNFV01000005.1"/>
</dbReference>
<name>A0A1G9FG70_9RHOB</name>
<dbReference type="AlphaFoldDB" id="A0A1G9FG70"/>